<name>A0A5J4UJ02_9EUKA</name>
<dbReference type="EMBL" id="SNRW01015366">
    <property type="protein sequence ID" value="KAA6370457.1"/>
    <property type="molecule type" value="Genomic_DNA"/>
</dbReference>
<accession>A0A5J4UJ02</accession>
<gene>
    <name evidence="2" type="ORF">EZS28_034015</name>
</gene>
<feature type="region of interest" description="Disordered" evidence="1">
    <location>
        <begin position="1"/>
        <end position="20"/>
    </location>
</feature>
<reference evidence="2 3" key="1">
    <citation type="submission" date="2019-03" db="EMBL/GenBank/DDBJ databases">
        <title>Single cell metagenomics reveals metabolic interactions within the superorganism composed of flagellate Streblomastix strix and complex community of Bacteroidetes bacteria on its surface.</title>
        <authorList>
            <person name="Treitli S.C."/>
            <person name="Kolisko M."/>
            <person name="Husnik F."/>
            <person name="Keeling P."/>
            <person name="Hampl V."/>
        </authorList>
    </citation>
    <scope>NUCLEOTIDE SEQUENCE [LARGE SCALE GENOMIC DNA]</scope>
    <source>
        <strain evidence="2">ST1C</strain>
    </source>
</reference>
<protein>
    <submittedName>
        <fullName evidence="2">Uncharacterized protein</fullName>
    </submittedName>
</protein>
<sequence>MYPATNLVLVDSSKQRSDRR</sequence>
<evidence type="ECO:0000313" key="2">
    <source>
        <dbReference type="EMBL" id="KAA6370457.1"/>
    </source>
</evidence>
<comment type="caution">
    <text evidence="2">The sequence shown here is derived from an EMBL/GenBank/DDBJ whole genome shotgun (WGS) entry which is preliminary data.</text>
</comment>
<feature type="non-terminal residue" evidence="2">
    <location>
        <position position="20"/>
    </location>
</feature>
<dbReference type="AlphaFoldDB" id="A0A5J4UJ02"/>
<dbReference type="Proteomes" id="UP000324800">
    <property type="component" value="Unassembled WGS sequence"/>
</dbReference>
<evidence type="ECO:0000256" key="1">
    <source>
        <dbReference type="SAM" id="MobiDB-lite"/>
    </source>
</evidence>
<proteinExistence type="predicted"/>
<evidence type="ECO:0000313" key="3">
    <source>
        <dbReference type="Proteomes" id="UP000324800"/>
    </source>
</evidence>
<organism evidence="2 3">
    <name type="scientific">Streblomastix strix</name>
    <dbReference type="NCBI Taxonomy" id="222440"/>
    <lineage>
        <taxon>Eukaryota</taxon>
        <taxon>Metamonada</taxon>
        <taxon>Preaxostyla</taxon>
        <taxon>Oxymonadida</taxon>
        <taxon>Streblomastigidae</taxon>
        <taxon>Streblomastix</taxon>
    </lineage>
</organism>